<accession>A0A1A9Z0E6</accession>
<name>A0A1A9Z0E6_GLOPL</name>
<sequence>MEWFGRFKNDCKFVGSKFETNIGLSFSNPSECKLMHDVSLSIFFKGTWPGFEAILISNLLLCCLCNLGAEIGYESDYICKIFKILLHGNIDGCISFSQAKAVESSHQAIKPSAKI</sequence>
<dbReference type="Proteomes" id="UP000092445">
    <property type="component" value="Unassembled WGS sequence"/>
</dbReference>
<keyword evidence="2" id="KW-1185">Reference proteome</keyword>
<protein>
    <submittedName>
        <fullName evidence="1">Uncharacterized protein</fullName>
    </submittedName>
</protein>
<reference evidence="2" key="1">
    <citation type="submission" date="2014-03" db="EMBL/GenBank/DDBJ databases">
        <authorList>
            <person name="Aksoy S."/>
            <person name="Warren W."/>
            <person name="Wilson R.K."/>
        </authorList>
    </citation>
    <scope>NUCLEOTIDE SEQUENCE [LARGE SCALE GENOMIC DNA]</scope>
    <source>
        <strain evidence="2">IAEA</strain>
    </source>
</reference>
<organism evidence="1 2">
    <name type="scientific">Glossina pallidipes</name>
    <name type="common">Tsetse fly</name>
    <dbReference type="NCBI Taxonomy" id="7398"/>
    <lineage>
        <taxon>Eukaryota</taxon>
        <taxon>Metazoa</taxon>
        <taxon>Ecdysozoa</taxon>
        <taxon>Arthropoda</taxon>
        <taxon>Hexapoda</taxon>
        <taxon>Insecta</taxon>
        <taxon>Pterygota</taxon>
        <taxon>Neoptera</taxon>
        <taxon>Endopterygota</taxon>
        <taxon>Diptera</taxon>
        <taxon>Brachycera</taxon>
        <taxon>Muscomorpha</taxon>
        <taxon>Hippoboscoidea</taxon>
        <taxon>Glossinidae</taxon>
        <taxon>Glossina</taxon>
    </lineage>
</organism>
<dbReference type="AlphaFoldDB" id="A0A1A9Z0E6"/>
<proteinExistence type="predicted"/>
<evidence type="ECO:0000313" key="2">
    <source>
        <dbReference type="Proteomes" id="UP000092445"/>
    </source>
</evidence>
<reference evidence="1" key="2">
    <citation type="submission" date="2020-05" db="UniProtKB">
        <authorList>
            <consortium name="EnsemblMetazoa"/>
        </authorList>
    </citation>
    <scope>IDENTIFICATION</scope>
    <source>
        <strain evidence="1">IAEA</strain>
    </source>
</reference>
<evidence type="ECO:0000313" key="1">
    <source>
        <dbReference type="EnsemblMetazoa" id="GPAI000212-PA"/>
    </source>
</evidence>
<dbReference type="VEuPathDB" id="VectorBase:GPAI000212"/>
<dbReference type="EnsemblMetazoa" id="GPAI000212-RA">
    <property type="protein sequence ID" value="GPAI000212-PA"/>
    <property type="gene ID" value="GPAI000212"/>
</dbReference>